<reference evidence="4 5" key="1">
    <citation type="submission" date="2016-03" db="EMBL/GenBank/DDBJ databases">
        <title>Microsymbionts genomes from the relict species Vavilovia formosa (Stev.) Fed.</title>
        <authorList>
            <person name="Kopat V."/>
            <person name="Chirak E."/>
            <person name="Kimeklis A."/>
            <person name="Andronov E."/>
        </authorList>
    </citation>
    <scope>NUCLEOTIDE SEQUENCE [LARGE SCALE GENOMIC DNA]</scope>
    <source>
        <strain evidence="4 5">Vaf07</strain>
    </source>
</reference>
<dbReference type="SMART" id="SM00347">
    <property type="entry name" value="HTH_MARR"/>
    <property type="match status" value="1"/>
</dbReference>
<keyword evidence="5" id="KW-1185">Reference proteome</keyword>
<dbReference type="STRING" id="943830.A4A58_26745"/>
<dbReference type="Pfam" id="PF01613">
    <property type="entry name" value="Flavin_Reduct"/>
    <property type="match status" value="1"/>
</dbReference>
<dbReference type="Pfam" id="PF12802">
    <property type="entry name" value="MarR_2"/>
    <property type="match status" value="1"/>
</dbReference>
<dbReference type="OrthoDB" id="9792858at2"/>
<dbReference type="PRINTS" id="PR00598">
    <property type="entry name" value="HTHMARR"/>
</dbReference>
<dbReference type="InterPro" id="IPR036390">
    <property type="entry name" value="WH_DNA-bd_sf"/>
</dbReference>
<dbReference type="InterPro" id="IPR036388">
    <property type="entry name" value="WH-like_DNA-bd_sf"/>
</dbReference>
<evidence type="ECO:0000313" key="4">
    <source>
        <dbReference type="EMBL" id="KZD23506.1"/>
    </source>
</evidence>
<dbReference type="SMART" id="SM00903">
    <property type="entry name" value="Flavin_Reduct"/>
    <property type="match status" value="1"/>
</dbReference>
<dbReference type="Gene3D" id="1.10.10.10">
    <property type="entry name" value="Winged helix-like DNA-binding domain superfamily/Winged helix DNA-binding domain"/>
    <property type="match status" value="1"/>
</dbReference>
<gene>
    <name evidence="4" type="ORF">A4A58_26745</name>
</gene>
<evidence type="ECO:0000256" key="1">
    <source>
        <dbReference type="ARBA" id="ARBA00008898"/>
    </source>
</evidence>
<dbReference type="Gene3D" id="2.30.110.10">
    <property type="entry name" value="Electron Transport, Fmn-binding Protein, Chain A"/>
    <property type="match status" value="1"/>
</dbReference>
<dbReference type="PANTHER" id="PTHR30466:SF11">
    <property type="entry name" value="FLAVIN-DEPENDENT MONOOXYGENASE, REDUCTASE SUBUNIT HSAB"/>
    <property type="match status" value="1"/>
</dbReference>
<dbReference type="InterPro" id="IPR002563">
    <property type="entry name" value="Flavin_Rdtase-like_dom"/>
</dbReference>
<evidence type="ECO:0000259" key="3">
    <source>
        <dbReference type="PROSITE" id="PS50995"/>
    </source>
</evidence>
<dbReference type="SUPFAM" id="SSF46785">
    <property type="entry name" value="Winged helix' DNA-binding domain"/>
    <property type="match status" value="1"/>
</dbReference>
<sequence length="334" mass="36596">MAFDKTAQDKVADDKLVDKAQAVNPATFRQALGQFPTGVTVVTATTGDHPVGMTANSFSSVSLDPPLVLWSVAKSSPSHDPFVEADAFAIHFLGADHGELAMRFGRRGSDKFADIAHAPGISGAPLIEGLAPIFECKTWARYPGGDHTILVGEVVHFVERNHDPLVFHSGQLRRIDKAQPRAPALASNSFARSYLSYLLARASFNVSSSFHARLKEWDLTVPEWRVLACLADVEGLSVGELAAMALMKQPGLTKVLDRMERDDLLKRKSTSNDRRRVTLYLTAKGRARVKPVQKAALEHEAELLKRFSDDERATIKYALDLLIDSGMSDDTTSQ</sequence>
<accession>A0A163ZI56</accession>
<dbReference type="InterPro" id="IPR050268">
    <property type="entry name" value="NADH-dep_flavin_reductase"/>
</dbReference>
<dbReference type="Proteomes" id="UP000076574">
    <property type="component" value="Unassembled WGS sequence"/>
</dbReference>
<dbReference type="PROSITE" id="PS50995">
    <property type="entry name" value="HTH_MARR_2"/>
    <property type="match status" value="1"/>
</dbReference>
<comment type="caution">
    <text evidence="4">The sequence shown here is derived from an EMBL/GenBank/DDBJ whole genome shotgun (WGS) entry which is preliminary data.</text>
</comment>
<dbReference type="PANTHER" id="PTHR30466">
    <property type="entry name" value="FLAVIN REDUCTASE"/>
    <property type="match status" value="1"/>
</dbReference>
<dbReference type="RefSeq" id="WP_068732363.1">
    <property type="nucleotide sequence ID" value="NZ_LVYV01000010.1"/>
</dbReference>
<dbReference type="EMBL" id="LVYV01000010">
    <property type="protein sequence ID" value="KZD23506.1"/>
    <property type="molecule type" value="Genomic_DNA"/>
</dbReference>
<comment type="similarity">
    <text evidence="1">Belongs to the non-flavoprotein flavin reductase family.</text>
</comment>
<evidence type="ECO:0000256" key="2">
    <source>
        <dbReference type="ARBA" id="ARBA00023002"/>
    </source>
</evidence>
<name>A0A163ZI56_9BRAD</name>
<dbReference type="GO" id="GO:0042602">
    <property type="term" value="F:riboflavin reductase (NADPH) activity"/>
    <property type="evidence" value="ECO:0007669"/>
    <property type="project" value="TreeGrafter"/>
</dbReference>
<dbReference type="GO" id="GO:0003700">
    <property type="term" value="F:DNA-binding transcription factor activity"/>
    <property type="evidence" value="ECO:0007669"/>
    <property type="project" value="InterPro"/>
</dbReference>
<proteinExistence type="inferred from homology"/>
<dbReference type="SUPFAM" id="SSF50475">
    <property type="entry name" value="FMN-binding split barrel"/>
    <property type="match status" value="1"/>
</dbReference>
<dbReference type="InterPro" id="IPR012349">
    <property type="entry name" value="Split_barrel_FMN-bd"/>
</dbReference>
<keyword evidence="2" id="KW-0560">Oxidoreductase</keyword>
<dbReference type="GO" id="GO:0010181">
    <property type="term" value="F:FMN binding"/>
    <property type="evidence" value="ECO:0007669"/>
    <property type="project" value="InterPro"/>
</dbReference>
<protein>
    <recommendedName>
        <fullName evidence="3">HTH marR-type domain-containing protein</fullName>
    </recommendedName>
</protein>
<feature type="domain" description="HTH marR-type" evidence="3">
    <location>
        <begin position="192"/>
        <end position="324"/>
    </location>
</feature>
<dbReference type="AlphaFoldDB" id="A0A163ZI56"/>
<organism evidence="4 5">
    <name type="scientific">Tardiphaga robiniae</name>
    <dbReference type="NCBI Taxonomy" id="943830"/>
    <lineage>
        <taxon>Bacteria</taxon>
        <taxon>Pseudomonadati</taxon>
        <taxon>Pseudomonadota</taxon>
        <taxon>Alphaproteobacteria</taxon>
        <taxon>Hyphomicrobiales</taxon>
        <taxon>Nitrobacteraceae</taxon>
        <taxon>Tardiphaga</taxon>
    </lineage>
</organism>
<evidence type="ECO:0000313" key="5">
    <source>
        <dbReference type="Proteomes" id="UP000076574"/>
    </source>
</evidence>
<dbReference type="InterPro" id="IPR000835">
    <property type="entry name" value="HTH_MarR-typ"/>
</dbReference>